<evidence type="ECO:0000256" key="3">
    <source>
        <dbReference type="ARBA" id="ARBA00006600"/>
    </source>
</evidence>
<evidence type="ECO:0000256" key="11">
    <source>
        <dbReference type="SAM" id="MobiDB-lite"/>
    </source>
</evidence>
<dbReference type="Gene3D" id="1.25.40.10">
    <property type="entry name" value="Tetratricopeptide repeat domain"/>
    <property type="match status" value="3"/>
</dbReference>
<comment type="caution">
    <text evidence="12">The sequence shown here is derived from an EMBL/GenBank/DDBJ whole genome shotgun (WGS) entry which is preliminary data.</text>
</comment>
<dbReference type="EMBL" id="REGW02000016">
    <property type="protein sequence ID" value="KAE8285005.1"/>
    <property type="molecule type" value="Genomic_DNA"/>
</dbReference>
<evidence type="ECO:0000256" key="1">
    <source>
        <dbReference type="ARBA" id="ARBA00004236"/>
    </source>
</evidence>
<dbReference type="Pfam" id="PF13374">
    <property type="entry name" value="TPR_10"/>
    <property type="match status" value="1"/>
</dbReference>
<name>A0A6G0I0N1_LARCR</name>
<dbReference type="SUPFAM" id="SSF48452">
    <property type="entry name" value="TPR-like"/>
    <property type="match status" value="2"/>
</dbReference>
<dbReference type="FunFam" id="1.25.40.10:FF:000043">
    <property type="entry name" value="G-protein-signaling modulator 2 isoform X1"/>
    <property type="match status" value="1"/>
</dbReference>
<sequence>MAQSAANGVDQDLASKRLHSRMEASCLELALEGERLCKAGDFKGGTAFFEAAVQVGTEDLKTLSAIYSQLGNAYFYLKEYGKALEYHKHDLTLARTIGDRIGEGKASGNLGNTLKVLGRFDEAVVCCQRHLDISQEQGDKVGEARALYNVGNVFHAKGKQQLWGCTQEPGDLPPDVRDTLQRATGFYEMNLCLVKELGDRAAQGRAYGNLGNTHYLLGNFVEAIKFHRQRLSIAKEFGDKAAERRAYSNLGNALIFLGQFNTATEYYRKTLQLSRQLEGPGATDRVGEGRACWSLGNAYVSLGNHKQALHYARKHLDISKEIGDRNGELTARMNVEQLMEALGVNESDLSPSSSEFEMQGARPKFTKRNSMDSVELWKYSSDKNGENQDLESIPRRSKSQMSQPGKRKGYPDSQSSDERPWLDSPVDTDDITVQVTPPVPKLGRDPSDEDCFFDLLSKFQSSRMDDQRCHLDDPQNGDNGEGAANSVSSLNEMIDPAITTSPQTEELFDLIASSQSRRLDDQRVNVGNLPGLRITHNNLGHLVGEGDHQEPSDDFFNMLIKCQSSRIDDQRCSPPEAGPHAPTVPDEDFFSLIQRVQAKRMDEQRVQLPSDDQDSPQSPEPEPPGGFSS</sequence>
<dbReference type="SMART" id="SM00028">
    <property type="entry name" value="TPR"/>
    <property type="match status" value="5"/>
</dbReference>
<gene>
    <name evidence="12" type="ORF">D5F01_LYC16450</name>
</gene>
<evidence type="ECO:0000256" key="4">
    <source>
        <dbReference type="ARBA" id="ARBA00022475"/>
    </source>
</evidence>
<evidence type="ECO:0000256" key="10">
    <source>
        <dbReference type="PROSITE-ProRule" id="PRU00339"/>
    </source>
</evidence>
<evidence type="ECO:0000256" key="7">
    <source>
        <dbReference type="ARBA" id="ARBA00022737"/>
    </source>
</evidence>
<dbReference type="InterPro" id="IPR052386">
    <property type="entry name" value="GPSM"/>
</dbReference>
<dbReference type="GO" id="GO:0001965">
    <property type="term" value="F:G-protein alpha-subunit binding"/>
    <property type="evidence" value="ECO:0007669"/>
    <property type="project" value="TreeGrafter"/>
</dbReference>
<protein>
    <submittedName>
        <fullName evidence="12">G-protein-signaling modulator 1 Activator of G-protein signaling 3</fullName>
    </submittedName>
</protein>
<dbReference type="Pfam" id="PF13424">
    <property type="entry name" value="TPR_12"/>
    <property type="match status" value="2"/>
</dbReference>
<dbReference type="InterPro" id="IPR003109">
    <property type="entry name" value="GoLoco_motif"/>
</dbReference>
<keyword evidence="6" id="KW-0597">Phosphoprotein</keyword>
<feature type="region of interest" description="Disordered" evidence="11">
    <location>
        <begin position="463"/>
        <end position="486"/>
    </location>
</feature>
<dbReference type="Pfam" id="PF13181">
    <property type="entry name" value="TPR_8"/>
    <property type="match status" value="1"/>
</dbReference>
<dbReference type="PANTHER" id="PTHR45954">
    <property type="entry name" value="LD33695P"/>
    <property type="match status" value="1"/>
</dbReference>
<dbReference type="PROSITE" id="PS50877">
    <property type="entry name" value="GOLOCO"/>
    <property type="match status" value="4"/>
</dbReference>
<dbReference type="GO" id="GO:0000132">
    <property type="term" value="P:establishment of mitotic spindle orientation"/>
    <property type="evidence" value="ECO:0007669"/>
    <property type="project" value="TreeGrafter"/>
</dbReference>
<keyword evidence="4" id="KW-1003">Cell membrane</keyword>
<keyword evidence="5" id="KW-0963">Cytoplasm</keyword>
<feature type="repeat" description="TPR" evidence="10">
    <location>
        <begin position="64"/>
        <end position="97"/>
    </location>
</feature>
<dbReference type="GO" id="GO:0005886">
    <property type="term" value="C:plasma membrane"/>
    <property type="evidence" value="ECO:0007669"/>
    <property type="project" value="UniProtKB-SubCell"/>
</dbReference>
<proteinExistence type="inferred from homology"/>
<dbReference type="GO" id="GO:0005092">
    <property type="term" value="F:GDP-dissociation inhibitor activity"/>
    <property type="evidence" value="ECO:0007669"/>
    <property type="project" value="TreeGrafter"/>
</dbReference>
<organism evidence="12 13">
    <name type="scientific">Larimichthys crocea</name>
    <name type="common">Large yellow croaker</name>
    <name type="synonym">Pseudosciaena crocea</name>
    <dbReference type="NCBI Taxonomy" id="215358"/>
    <lineage>
        <taxon>Eukaryota</taxon>
        <taxon>Metazoa</taxon>
        <taxon>Chordata</taxon>
        <taxon>Craniata</taxon>
        <taxon>Vertebrata</taxon>
        <taxon>Euteleostomi</taxon>
        <taxon>Actinopterygii</taxon>
        <taxon>Neopterygii</taxon>
        <taxon>Teleostei</taxon>
        <taxon>Neoteleostei</taxon>
        <taxon>Acanthomorphata</taxon>
        <taxon>Eupercaria</taxon>
        <taxon>Sciaenidae</taxon>
        <taxon>Larimichthys</taxon>
    </lineage>
</organism>
<keyword evidence="8 10" id="KW-0802">TPR repeat</keyword>
<evidence type="ECO:0000256" key="9">
    <source>
        <dbReference type="ARBA" id="ARBA00023136"/>
    </source>
</evidence>
<dbReference type="InterPro" id="IPR019734">
    <property type="entry name" value="TPR_rpt"/>
</dbReference>
<keyword evidence="9" id="KW-0472">Membrane</keyword>
<dbReference type="PROSITE" id="PS50005">
    <property type="entry name" value="TPR"/>
    <property type="match status" value="2"/>
</dbReference>
<evidence type="ECO:0000313" key="12">
    <source>
        <dbReference type="EMBL" id="KAE8285005.1"/>
    </source>
</evidence>
<feature type="repeat" description="TPR" evidence="10">
    <location>
        <begin position="244"/>
        <end position="277"/>
    </location>
</feature>
<evidence type="ECO:0000256" key="5">
    <source>
        <dbReference type="ARBA" id="ARBA00022490"/>
    </source>
</evidence>
<feature type="region of interest" description="Disordered" evidence="11">
    <location>
        <begin position="378"/>
        <end position="447"/>
    </location>
</feature>
<accession>A0A6G0I0N1</accession>
<comment type="subcellular location">
    <subcellularLocation>
        <location evidence="1">Cell membrane</location>
    </subcellularLocation>
    <subcellularLocation>
        <location evidence="2">Cytoplasm</location>
    </subcellularLocation>
</comment>
<evidence type="ECO:0000313" key="13">
    <source>
        <dbReference type="Proteomes" id="UP000424527"/>
    </source>
</evidence>
<dbReference type="Pfam" id="PF02188">
    <property type="entry name" value="GoLoco"/>
    <property type="match status" value="4"/>
</dbReference>
<feature type="compositionally biased region" description="Basic and acidic residues" evidence="11">
    <location>
        <begin position="463"/>
        <end position="473"/>
    </location>
</feature>
<evidence type="ECO:0000256" key="2">
    <source>
        <dbReference type="ARBA" id="ARBA00004496"/>
    </source>
</evidence>
<dbReference type="SMART" id="SM00390">
    <property type="entry name" value="GoLoco"/>
    <property type="match status" value="4"/>
</dbReference>
<feature type="region of interest" description="Disordered" evidence="11">
    <location>
        <begin position="567"/>
        <end position="587"/>
    </location>
</feature>
<evidence type="ECO:0000256" key="6">
    <source>
        <dbReference type="ARBA" id="ARBA00022553"/>
    </source>
</evidence>
<dbReference type="FunFam" id="1.25.40.10:FF:002932">
    <property type="entry name" value="Adenylate kinase isoenzyme 1"/>
    <property type="match status" value="1"/>
</dbReference>
<feature type="compositionally biased region" description="Pro residues" evidence="11">
    <location>
        <begin position="618"/>
        <end position="629"/>
    </location>
</feature>
<dbReference type="Proteomes" id="UP000424527">
    <property type="component" value="Unassembled WGS sequence"/>
</dbReference>
<dbReference type="PANTHER" id="PTHR45954:SF2">
    <property type="entry name" value="G-PROTEIN-SIGNALING MODULATOR 1"/>
    <property type="match status" value="1"/>
</dbReference>
<evidence type="ECO:0000256" key="8">
    <source>
        <dbReference type="ARBA" id="ARBA00022803"/>
    </source>
</evidence>
<dbReference type="AlphaFoldDB" id="A0A6G0I0N1"/>
<dbReference type="InterPro" id="IPR011990">
    <property type="entry name" value="TPR-like_helical_dom_sf"/>
</dbReference>
<comment type="similarity">
    <text evidence="3">Belongs to the GPSM family.</text>
</comment>
<keyword evidence="13" id="KW-1185">Reference proteome</keyword>
<feature type="region of interest" description="Disordered" evidence="11">
    <location>
        <begin position="600"/>
        <end position="629"/>
    </location>
</feature>
<keyword evidence="7" id="KW-0677">Repeat</keyword>
<dbReference type="GO" id="GO:0005938">
    <property type="term" value="C:cell cortex"/>
    <property type="evidence" value="ECO:0007669"/>
    <property type="project" value="TreeGrafter"/>
</dbReference>
<reference evidence="12 13" key="1">
    <citation type="submission" date="2019-07" db="EMBL/GenBank/DDBJ databases">
        <title>Chromosome genome assembly for large yellow croaker.</title>
        <authorList>
            <person name="Xiao S."/>
        </authorList>
    </citation>
    <scope>NUCLEOTIDE SEQUENCE [LARGE SCALE GENOMIC DNA]</scope>
    <source>
        <strain evidence="12">JMULYC20181020</strain>
        <tissue evidence="12">Muscle</tissue>
    </source>
</reference>